<evidence type="ECO:0000256" key="9">
    <source>
        <dbReference type="ARBA" id="ARBA00067190"/>
    </source>
</evidence>
<dbReference type="InterPro" id="IPR001763">
    <property type="entry name" value="Rhodanese-like_dom"/>
</dbReference>
<dbReference type="Pfam" id="PF00581">
    <property type="entry name" value="Rhodanese"/>
    <property type="match status" value="1"/>
</dbReference>
<dbReference type="Gene3D" id="3.40.250.10">
    <property type="entry name" value="Rhodanese-like domain"/>
    <property type="match status" value="1"/>
</dbReference>
<dbReference type="CDD" id="cd01530">
    <property type="entry name" value="Cdc25"/>
    <property type="match status" value="1"/>
</dbReference>
<dbReference type="GO" id="GO:0005634">
    <property type="term" value="C:nucleus"/>
    <property type="evidence" value="ECO:0007669"/>
    <property type="project" value="TreeGrafter"/>
</dbReference>
<name>A0A9P6FZ26_9FUNG</name>
<evidence type="ECO:0000256" key="6">
    <source>
        <dbReference type="ARBA" id="ARBA00022912"/>
    </source>
</evidence>
<keyword evidence="4 10" id="KW-0498">Mitosis</keyword>
<evidence type="ECO:0000256" key="8">
    <source>
        <dbReference type="ARBA" id="ARBA00051722"/>
    </source>
</evidence>
<dbReference type="EC" id="3.1.3.48" evidence="2 10"/>
<proteinExistence type="inferred from homology"/>
<dbReference type="PANTHER" id="PTHR10828:SF17">
    <property type="entry name" value="PROTEIN-TYROSINE-PHOSPHATASE"/>
    <property type="match status" value="1"/>
</dbReference>
<dbReference type="GO" id="GO:0004725">
    <property type="term" value="F:protein tyrosine phosphatase activity"/>
    <property type="evidence" value="ECO:0007669"/>
    <property type="project" value="UniProtKB-UniRule"/>
</dbReference>
<comment type="catalytic activity">
    <reaction evidence="8 10">
        <text>O-phospho-L-tyrosyl-[protein] + H2O = L-tyrosyl-[protein] + phosphate</text>
        <dbReference type="Rhea" id="RHEA:10684"/>
        <dbReference type="Rhea" id="RHEA-COMP:10136"/>
        <dbReference type="Rhea" id="RHEA-COMP:20101"/>
        <dbReference type="ChEBI" id="CHEBI:15377"/>
        <dbReference type="ChEBI" id="CHEBI:43474"/>
        <dbReference type="ChEBI" id="CHEBI:46858"/>
        <dbReference type="ChEBI" id="CHEBI:61978"/>
        <dbReference type="EC" id="3.1.3.48"/>
    </reaction>
</comment>
<keyword evidence="3 10" id="KW-0132">Cell division</keyword>
<evidence type="ECO:0000313" key="13">
    <source>
        <dbReference type="EMBL" id="KAF9584467.1"/>
    </source>
</evidence>
<dbReference type="GO" id="GO:0010971">
    <property type="term" value="P:positive regulation of G2/M transition of mitotic cell cycle"/>
    <property type="evidence" value="ECO:0007669"/>
    <property type="project" value="TreeGrafter"/>
</dbReference>
<evidence type="ECO:0000259" key="12">
    <source>
        <dbReference type="PROSITE" id="PS50206"/>
    </source>
</evidence>
<dbReference type="EMBL" id="JAABOA010000405">
    <property type="protein sequence ID" value="KAF9584467.1"/>
    <property type="molecule type" value="Genomic_DNA"/>
</dbReference>
<dbReference type="PRINTS" id="PR00716">
    <property type="entry name" value="MPIPHPHTASE"/>
</dbReference>
<dbReference type="InterPro" id="IPR000751">
    <property type="entry name" value="MPI_Phosphatase"/>
</dbReference>
<dbReference type="AlphaFoldDB" id="A0A9P6FZ26"/>
<evidence type="ECO:0000313" key="14">
    <source>
        <dbReference type="Proteomes" id="UP000780801"/>
    </source>
</evidence>
<dbReference type="OrthoDB" id="26523at2759"/>
<reference evidence="13" key="1">
    <citation type="journal article" date="2020" name="Fungal Divers.">
        <title>Resolving the Mortierellaceae phylogeny through synthesis of multi-gene phylogenetics and phylogenomics.</title>
        <authorList>
            <person name="Vandepol N."/>
            <person name="Liber J."/>
            <person name="Desiro A."/>
            <person name="Na H."/>
            <person name="Kennedy M."/>
            <person name="Barry K."/>
            <person name="Grigoriev I.V."/>
            <person name="Miller A.N."/>
            <person name="O'Donnell K."/>
            <person name="Stajich J.E."/>
            <person name="Bonito G."/>
        </authorList>
    </citation>
    <scope>NUCLEOTIDE SEQUENCE</scope>
    <source>
        <strain evidence="13">KOD1015</strain>
    </source>
</reference>
<accession>A0A9P6FZ26</accession>
<evidence type="ECO:0000256" key="5">
    <source>
        <dbReference type="ARBA" id="ARBA00022801"/>
    </source>
</evidence>
<dbReference type="GO" id="GO:0005737">
    <property type="term" value="C:cytoplasm"/>
    <property type="evidence" value="ECO:0007669"/>
    <property type="project" value="TreeGrafter"/>
</dbReference>
<dbReference type="SMART" id="SM00450">
    <property type="entry name" value="RHOD"/>
    <property type="match status" value="1"/>
</dbReference>
<keyword evidence="14" id="KW-1185">Reference proteome</keyword>
<dbReference type="SUPFAM" id="SSF52821">
    <property type="entry name" value="Rhodanese/Cell cycle control phosphatase"/>
    <property type="match status" value="1"/>
</dbReference>
<dbReference type="Proteomes" id="UP000780801">
    <property type="component" value="Unassembled WGS sequence"/>
</dbReference>
<evidence type="ECO:0000256" key="7">
    <source>
        <dbReference type="ARBA" id="ARBA00023306"/>
    </source>
</evidence>
<dbReference type="PANTHER" id="PTHR10828">
    <property type="entry name" value="M-PHASE INDUCER PHOSPHATASE DUAL SPECIFICITY PHOSPHATASE CDC25"/>
    <property type="match status" value="1"/>
</dbReference>
<dbReference type="FunFam" id="3.40.250.10:FF:000021">
    <property type="entry name" value="M-phase inducer phosphatase cdc-25.2"/>
    <property type="match status" value="1"/>
</dbReference>
<dbReference type="InterPro" id="IPR036873">
    <property type="entry name" value="Rhodanese-like_dom_sf"/>
</dbReference>
<comment type="similarity">
    <text evidence="1 10">Belongs to the MPI phosphatase family.</text>
</comment>
<evidence type="ECO:0000256" key="4">
    <source>
        <dbReference type="ARBA" id="ARBA00022776"/>
    </source>
</evidence>
<evidence type="ECO:0000256" key="2">
    <source>
        <dbReference type="ARBA" id="ARBA00013064"/>
    </source>
</evidence>
<gene>
    <name evidence="13" type="primary">CDC25</name>
    <name evidence="13" type="ORF">BGW38_006356</name>
</gene>
<dbReference type="PROSITE" id="PS50206">
    <property type="entry name" value="RHODANESE_3"/>
    <property type="match status" value="1"/>
</dbReference>
<keyword evidence="5 10" id="KW-0378">Hydrolase</keyword>
<comment type="function">
    <text evidence="10">Tyrosine protein phosphatase which functions as a dosage-dependent inducer of mitotic progression.</text>
</comment>
<organism evidence="13 14">
    <name type="scientific">Lunasporangiospora selenospora</name>
    <dbReference type="NCBI Taxonomy" id="979761"/>
    <lineage>
        <taxon>Eukaryota</taxon>
        <taxon>Fungi</taxon>
        <taxon>Fungi incertae sedis</taxon>
        <taxon>Mucoromycota</taxon>
        <taxon>Mortierellomycotina</taxon>
        <taxon>Mortierellomycetes</taxon>
        <taxon>Mortierellales</taxon>
        <taxon>Mortierellaceae</taxon>
        <taxon>Lunasporangiospora</taxon>
    </lineage>
</organism>
<evidence type="ECO:0000256" key="3">
    <source>
        <dbReference type="ARBA" id="ARBA00022618"/>
    </source>
</evidence>
<feature type="domain" description="Rhodanese" evidence="12">
    <location>
        <begin position="310"/>
        <end position="415"/>
    </location>
</feature>
<evidence type="ECO:0000256" key="11">
    <source>
        <dbReference type="SAM" id="MobiDB-lite"/>
    </source>
</evidence>
<dbReference type="GO" id="GO:0051301">
    <property type="term" value="P:cell division"/>
    <property type="evidence" value="ECO:0007669"/>
    <property type="project" value="UniProtKB-UniRule"/>
</dbReference>
<comment type="caution">
    <text evidence="13">The sequence shown here is derived from an EMBL/GenBank/DDBJ whole genome shotgun (WGS) entry which is preliminary data.</text>
</comment>
<evidence type="ECO:0000256" key="10">
    <source>
        <dbReference type="RuleBase" id="RU368028"/>
    </source>
</evidence>
<protein>
    <recommendedName>
        <fullName evidence="9 10">M-phase inducer phosphatase</fullName>
        <ecNumber evidence="2 10">3.1.3.48</ecNumber>
    </recommendedName>
</protein>
<evidence type="ECO:0000256" key="1">
    <source>
        <dbReference type="ARBA" id="ARBA00011065"/>
    </source>
</evidence>
<dbReference type="GO" id="GO:0000086">
    <property type="term" value="P:G2/M transition of mitotic cell cycle"/>
    <property type="evidence" value="ECO:0007669"/>
    <property type="project" value="TreeGrafter"/>
</dbReference>
<feature type="region of interest" description="Disordered" evidence="11">
    <location>
        <begin position="156"/>
        <end position="182"/>
    </location>
</feature>
<sequence length="465" mass="52066">MHSLELDGGQLSSVSAESKLTPTTLASNEIPFSSIISKCLNDSTPLPSLRQRPLRSLSFMASSYHERYENISSLSELPRSGLSPPSLFRERDPNNPFQVDPASPFLGSSWKSGTDSGSGKLNKAVSASPFLARLQNLTPSPDIISRKITNYTGYNDGLDEKLESTTPTSLERDISQQQSPPSLLRSIASRKSSFLINRASTSESMVSYPTFNKSPSPPKAAGNLLLGWRRHQSMITRRGEFMNTLTPSPIQRQVVPDNKSPLRLASSRYSPDQHVEECQILPYTSKPGDITKRVSPETVVDVLEGKYLSKYDVVYVIDCRFPYEYKGGHIRNAINVNTKDTLDKLLLRPAITDMRVLVIFHCEFSCERGPRMAGYLRNQDRIANADNYPALFYPEIYVMEGGYSGFFKTNKLYCEPQAYVEMQDASHSVEFKEHMRTFGREFSRITGSSTDAFININFGTQPTTI</sequence>
<dbReference type="GO" id="GO:0110032">
    <property type="term" value="P:positive regulation of G2/MI transition of meiotic cell cycle"/>
    <property type="evidence" value="ECO:0007669"/>
    <property type="project" value="TreeGrafter"/>
</dbReference>
<keyword evidence="6 10" id="KW-0904">Protein phosphatase</keyword>
<keyword evidence="7 10" id="KW-0131">Cell cycle</keyword>